<dbReference type="InterPro" id="IPR012341">
    <property type="entry name" value="6hp_glycosidase-like_sf"/>
</dbReference>
<dbReference type="Pfam" id="PF00723">
    <property type="entry name" value="Glyco_hydro_15"/>
    <property type="match status" value="2"/>
</dbReference>
<dbReference type="InterPro" id="IPR008928">
    <property type="entry name" value="6-hairpin_glycosidase_sf"/>
</dbReference>
<gene>
    <name evidence="2" type="ORF">CLV97_105142</name>
</gene>
<dbReference type="Gene3D" id="2.70.98.10">
    <property type="match status" value="1"/>
</dbReference>
<dbReference type="SUPFAM" id="SSF48208">
    <property type="entry name" value="Six-hairpin glycosidases"/>
    <property type="match status" value="1"/>
</dbReference>
<evidence type="ECO:0000313" key="3">
    <source>
        <dbReference type="Proteomes" id="UP000237797"/>
    </source>
</evidence>
<dbReference type="PANTHER" id="PTHR31616:SF0">
    <property type="entry name" value="GLUCAN 1,4-ALPHA-GLUCOSIDASE"/>
    <property type="match status" value="1"/>
</dbReference>
<dbReference type="Gene3D" id="1.50.10.10">
    <property type="match status" value="1"/>
</dbReference>
<reference evidence="2 3" key="1">
    <citation type="submission" date="2018-03" db="EMBL/GenBank/DDBJ databases">
        <title>Genomic Encyclopedia of Archaeal and Bacterial Type Strains, Phase II (KMG-II): from individual species to whole genera.</title>
        <authorList>
            <person name="Goeker M."/>
        </authorList>
    </citation>
    <scope>NUCLEOTIDE SEQUENCE [LARGE SCALE GENOMIC DNA]</scope>
    <source>
        <strain evidence="2 3">DSM 44946</strain>
    </source>
</reference>
<dbReference type="EMBL" id="PVNE01000005">
    <property type="protein sequence ID" value="PRX41710.1"/>
    <property type="molecule type" value="Genomic_DNA"/>
</dbReference>
<dbReference type="RefSeq" id="WP_245891379.1">
    <property type="nucleotide sequence ID" value="NZ_PVNE01000005.1"/>
</dbReference>
<comment type="caution">
    <text evidence="2">The sequence shown here is derived from an EMBL/GenBank/DDBJ whole genome shotgun (WGS) entry which is preliminary data.</text>
</comment>
<feature type="domain" description="GH15-like" evidence="1">
    <location>
        <begin position="267"/>
        <end position="333"/>
    </location>
</feature>
<organism evidence="2 3">
    <name type="scientific">Planifilum fimeticola</name>
    <dbReference type="NCBI Taxonomy" id="201975"/>
    <lineage>
        <taxon>Bacteria</taxon>
        <taxon>Bacillati</taxon>
        <taxon>Bacillota</taxon>
        <taxon>Bacilli</taxon>
        <taxon>Bacillales</taxon>
        <taxon>Thermoactinomycetaceae</taxon>
        <taxon>Planifilum</taxon>
    </lineage>
</organism>
<dbReference type="InterPro" id="IPR014718">
    <property type="entry name" value="GH-type_carb-bd"/>
</dbReference>
<dbReference type="PANTHER" id="PTHR31616">
    <property type="entry name" value="TREHALASE"/>
    <property type="match status" value="1"/>
</dbReference>
<evidence type="ECO:0000313" key="2">
    <source>
        <dbReference type="EMBL" id="PRX41710.1"/>
    </source>
</evidence>
<proteinExistence type="predicted"/>
<name>A0A2T0LHL9_9BACL</name>
<dbReference type="InterPro" id="IPR011613">
    <property type="entry name" value="GH15-like"/>
</dbReference>
<protein>
    <submittedName>
        <fullName evidence="2">Oligosaccharide amylase</fullName>
    </submittedName>
</protein>
<evidence type="ECO:0000259" key="1">
    <source>
        <dbReference type="Pfam" id="PF00723"/>
    </source>
</evidence>
<feature type="domain" description="GH15-like" evidence="1">
    <location>
        <begin position="359"/>
        <end position="635"/>
    </location>
</feature>
<dbReference type="Proteomes" id="UP000237797">
    <property type="component" value="Unassembled WGS sequence"/>
</dbReference>
<dbReference type="InterPro" id="IPR011013">
    <property type="entry name" value="Gal_mutarotase_sf_dom"/>
</dbReference>
<dbReference type="AlphaFoldDB" id="A0A2T0LHL9"/>
<accession>A0A2T0LHL9</accession>
<dbReference type="GO" id="GO:0030246">
    <property type="term" value="F:carbohydrate binding"/>
    <property type="evidence" value="ECO:0007669"/>
    <property type="project" value="InterPro"/>
</dbReference>
<keyword evidence="3" id="KW-1185">Reference proteome</keyword>
<dbReference type="GO" id="GO:0004553">
    <property type="term" value="F:hydrolase activity, hydrolyzing O-glycosyl compounds"/>
    <property type="evidence" value="ECO:0007669"/>
    <property type="project" value="TreeGrafter"/>
</dbReference>
<dbReference type="SUPFAM" id="SSF74650">
    <property type="entry name" value="Galactose mutarotase-like"/>
    <property type="match status" value="1"/>
</dbReference>
<sequence length="656" mass="74096">MGEKPYLIDGVVGNGRMLAALGRNGRLYRLWWPRIDFPQHVREMYAGISCPGLAEGVRWLHEGDEWTYHQRYDGDPPILVSDAFHEGLGLKVRSEDFAVPGADVLVRRYRVTNGSDRVLPVRFLYLSALEIAESPKYNTVAFDAEADALLHFRHRYAFALGGDRPCCGYQAGEAVEDAADGSLQGNRIAMNPEGALSWDLGRLEPGESEELTLFLAAGEGRDTALSALAEARRSGFRALREQTVAHWKDYLDSARPVFTGDEIVDRLYRRSLVVFKLMSDEREGGMIAAPEFDETFSRCGGYAYCWGRDAAYIATAIDRAGYSEMTRRFYRWTLKVQNPDGSWDQRHYLDGFLAPCWGMQIDETGSILWGMWRHFEETGDRTFLEEVWVAVERGAEFLTGFLDPETGLPRPSRDLWEERDGEHTYSAAAVFGGLVGAAEIARARGRLDQAKAWRKAAEGIRDAVSRRLWNPERDAFLRGLKRAVSREAYEEAVREGKRVTKETDSKGYATYRVWEDPVIDASLLGISVPFDLFPAEDERVVKTAAAVVRHLSTSPAGGIKRYEDDPYIGGNPWIITTLWLSQYLVKAGRTEEALRWFRWAVDHRTELDLLPEQVDRNTGKPAWVVPLTWSHAMFVLTVLDLLEAGAFRVSSRQAEI</sequence>
<dbReference type="GO" id="GO:0005975">
    <property type="term" value="P:carbohydrate metabolic process"/>
    <property type="evidence" value="ECO:0007669"/>
    <property type="project" value="InterPro"/>
</dbReference>
<dbReference type="GO" id="GO:0016757">
    <property type="term" value="F:glycosyltransferase activity"/>
    <property type="evidence" value="ECO:0007669"/>
    <property type="project" value="UniProtKB-ARBA"/>
</dbReference>